<dbReference type="InterPro" id="IPR056884">
    <property type="entry name" value="NPHP3-like_N"/>
</dbReference>
<dbReference type="OrthoDB" id="443402at2759"/>
<dbReference type="GeneID" id="70186695"/>
<dbReference type="EMBL" id="JAGTJQ010000009">
    <property type="protein sequence ID" value="KAH7024581.1"/>
    <property type="molecule type" value="Genomic_DNA"/>
</dbReference>
<evidence type="ECO:0000313" key="4">
    <source>
        <dbReference type="EMBL" id="KAH7024581.1"/>
    </source>
</evidence>
<evidence type="ECO:0000313" key="5">
    <source>
        <dbReference type="Proteomes" id="UP000756346"/>
    </source>
</evidence>
<dbReference type="PANTHER" id="PTHR10039">
    <property type="entry name" value="AMELOGENIN"/>
    <property type="match status" value="1"/>
</dbReference>
<feature type="region of interest" description="Disordered" evidence="2">
    <location>
        <begin position="258"/>
        <end position="289"/>
    </location>
</feature>
<accession>A0A9P9BPI5</accession>
<keyword evidence="5" id="KW-1185">Reference proteome</keyword>
<dbReference type="RefSeq" id="XP_046008129.1">
    <property type="nucleotide sequence ID" value="XM_046157149.1"/>
</dbReference>
<dbReference type="Pfam" id="PF24883">
    <property type="entry name" value="NPHP3_N"/>
    <property type="match status" value="1"/>
</dbReference>
<comment type="caution">
    <text evidence="4">The sequence shown here is derived from an EMBL/GenBank/DDBJ whole genome shotgun (WGS) entry which is preliminary data.</text>
</comment>
<dbReference type="PANTHER" id="PTHR10039:SF5">
    <property type="entry name" value="NACHT DOMAIN-CONTAINING PROTEIN"/>
    <property type="match status" value="1"/>
</dbReference>
<protein>
    <recommendedName>
        <fullName evidence="3">Nephrocystin 3-like N-terminal domain-containing protein</fullName>
    </recommendedName>
</protein>
<name>A0A9P9BPI5_9PEZI</name>
<gene>
    <name evidence="4" type="ORF">B0I36DRAFT_352800</name>
</gene>
<keyword evidence="1" id="KW-0677">Repeat</keyword>
<evidence type="ECO:0000259" key="3">
    <source>
        <dbReference type="Pfam" id="PF24883"/>
    </source>
</evidence>
<evidence type="ECO:0000256" key="2">
    <source>
        <dbReference type="SAM" id="MobiDB-lite"/>
    </source>
</evidence>
<feature type="domain" description="Nephrocystin 3-like N-terminal" evidence="3">
    <location>
        <begin position="302"/>
        <end position="405"/>
    </location>
</feature>
<evidence type="ECO:0000256" key="1">
    <source>
        <dbReference type="ARBA" id="ARBA00022737"/>
    </source>
</evidence>
<dbReference type="Proteomes" id="UP000756346">
    <property type="component" value="Unassembled WGS sequence"/>
</dbReference>
<sequence length="479" mass="54045">MADALLTLRSRLDLSDLLCTLKYSRSGLPVSYTLREPICATRVDFASPSELRSTLESALVSRLIPWPSHPSSLQPLHYCHIPRSYSRDRWTLGMHNPARVFAEEAVLSCQPDVVVRSVFLLRIWTKLLYGSCAKYHSRRATLPPLKCELQAHVTELHKGNTSVSALGDQISDALSQTLASINLNAAATTKATTEVRNTMTKHNDDLVRSRQTEKDVAVIERILDSLYFPTMNARRNMSSLEHAEGTFDWVFNDESDPDDTDIHGSGLSTKQTSWKSDDESREDWDDQNSAASYTSCAATSRALELWLKSTDQQLFWISSNAGTGKSTLVHYLIDRVAPPPILEMLRRGDEQPLVLSVYIWASGDGMQRTMQGVLCALLPQVMSFDHTTSKDTSWIESSWSTKKSPADWSEPELRQTFATGLQRRWQLRPAAQADVVISRFPDYFQYPFSSQTAWTPAHEPTQGCMQRLPYAHRELKTLE</sequence>
<dbReference type="AlphaFoldDB" id="A0A9P9BPI5"/>
<proteinExistence type="predicted"/>
<reference evidence="4" key="1">
    <citation type="journal article" date="2021" name="Nat. Commun.">
        <title>Genetic determinants of endophytism in the Arabidopsis root mycobiome.</title>
        <authorList>
            <person name="Mesny F."/>
            <person name="Miyauchi S."/>
            <person name="Thiergart T."/>
            <person name="Pickel B."/>
            <person name="Atanasova L."/>
            <person name="Karlsson M."/>
            <person name="Huettel B."/>
            <person name="Barry K.W."/>
            <person name="Haridas S."/>
            <person name="Chen C."/>
            <person name="Bauer D."/>
            <person name="Andreopoulos W."/>
            <person name="Pangilinan J."/>
            <person name="LaButti K."/>
            <person name="Riley R."/>
            <person name="Lipzen A."/>
            <person name="Clum A."/>
            <person name="Drula E."/>
            <person name="Henrissat B."/>
            <person name="Kohler A."/>
            <person name="Grigoriev I.V."/>
            <person name="Martin F.M."/>
            <person name="Hacquard S."/>
        </authorList>
    </citation>
    <scope>NUCLEOTIDE SEQUENCE</scope>
    <source>
        <strain evidence="4">MPI-CAGE-CH-0230</strain>
    </source>
</reference>
<organism evidence="4 5">
    <name type="scientific">Microdochium trichocladiopsis</name>
    <dbReference type="NCBI Taxonomy" id="1682393"/>
    <lineage>
        <taxon>Eukaryota</taxon>
        <taxon>Fungi</taxon>
        <taxon>Dikarya</taxon>
        <taxon>Ascomycota</taxon>
        <taxon>Pezizomycotina</taxon>
        <taxon>Sordariomycetes</taxon>
        <taxon>Xylariomycetidae</taxon>
        <taxon>Xylariales</taxon>
        <taxon>Microdochiaceae</taxon>
        <taxon>Microdochium</taxon>
    </lineage>
</organism>